<gene>
    <name evidence="8" type="ORF">FRX48_03420</name>
</gene>
<accession>A0A5M8PS86</accession>
<dbReference type="GO" id="GO:0003942">
    <property type="term" value="F:N-acetyl-gamma-glutamyl-phosphate reductase activity"/>
    <property type="evidence" value="ECO:0007669"/>
    <property type="project" value="InterPro"/>
</dbReference>
<dbReference type="CDD" id="cd24149">
    <property type="entry name" value="AGPR_N_ARG5_6_like"/>
    <property type="match status" value="1"/>
</dbReference>
<dbReference type="PANTHER" id="PTHR32338">
    <property type="entry name" value="N-ACETYL-GAMMA-GLUTAMYL-PHOSPHATE REDUCTASE, CHLOROPLASTIC-RELATED-RELATED"/>
    <property type="match status" value="1"/>
</dbReference>
<dbReference type="InterPro" id="IPR006855">
    <property type="entry name" value="Vertebrate-like_GNAT_dom"/>
</dbReference>
<evidence type="ECO:0000256" key="4">
    <source>
        <dbReference type="ARBA" id="ARBA00022857"/>
    </source>
</evidence>
<evidence type="ECO:0000256" key="3">
    <source>
        <dbReference type="ARBA" id="ARBA00022605"/>
    </source>
</evidence>
<keyword evidence="8" id="KW-0808">Transferase</keyword>
<keyword evidence="2" id="KW-0055">Arginine biosynthesis</keyword>
<evidence type="ECO:0000256" key="5">
    <source>
        <dbReference type="ARBA" id="ARBA00023002"/>
    </source>
</evidence>
<dbReference type="OrthoDB" id="438291at2759"/>
<dbReference type="SUPFAM" id="SSF55347">
    <property type="entry name" value="Glyceraldehyde-3-phosphate dehydrogenase-like, C-terminal domain"/>
    <property type="match status" value="1"/>
</dbReference>
<dbReference type="EMBL" id="VXIT01000005">
    <property type="protein sequence ID" value="KAA6412430.1"/>
    <property type="molecule type" value="Genomic_DNA"/>
</dbReference>
<dbReference type="Gene3D" id="3.30.360.10">
    <property type="entry name" value="Dihydrodipicolinate Reductase, domain 2"/>
    <property type="match status" value="1"/>
</dbReference>
<dbReference type="NCBIfam" id="TIGR01850">
    <property type="entry name" value="argC"/>
    <property type="match status" value="1"/>
</dbReference>
<dbReference type="GO" id="GO:0016301">
    <property type="term" value="F:kinase activity"/>
    <property type="evidence" value="ECO:0007669"/>
    <property type="project" value="UniProtKB-KW"/>
</dbReference>
<dbReference type="CDD" id="cd23936">
    <property type="entry name" value="AGPR_C_ARG5_6_like"/>
    <property type="match status" value="1"/>
</dbReference>
<keyword evidence="5" id="KW-0560">Oxidoreductase</keyword>
<evidence type="ECO:0000313" key="9">
    <source>
        <dbReference type="Proteomes" id="UP000324767"/>
    </source>
</evidence>
<dbReference type="Proteomes" id="UP000324767">
    <property type="component" value="Unassembled WGS sequence"/>
</dbReference>
<dbReference type="FunFam" id="3.30.360.10:FF:000019">
    <property type="entry name" value="Bifunctional acetylglutamate kinase/N-acetyl-gamma-glutamyl-phosphate reductase"/>
    <property type="match status" value="1"/>
</dbReference>
<dbReference type="InterPro" id="IPR036291">
    <property type="entry name" value="NAD(P)-bd_dom_sf"/>
</dbReference>
<dbReference type="PROSITE" id="PS51731">
    <property type="entry name" value="GNAT_NAGS"/>
    <property type="match status" value="1"/>
</dbReference>
<evidence type="ECO:0000256" key="1">
    <source>
        <dbReference type="ARBA" id="ARBA00004862"/>
    </source>
</evidence>
<keyword evidence="4" id="KW-0521">NADP</keyword>
<dbReference type="AlphaFoldDB" id="A0A5M8PS86"/>
<reference evidence="8 9" key="1">
    <citation type="submission" date="2019-09" db="EMBL/GenBank/DDBJ databases">
        <title>The hologenome of the rock-dwelling lichen Lasallia pustulata.</title>
        <authorList>
            <person name="Greshake Tzovaras B."/>
            <person name="Segers F."/>
            <person name="Bicker A."/>
            <person name="Dal Grande F."/>
            <person name="Otte J."/>
            <person name="Hankeln T."/>
            <person name="Schmitt I."/>
            <person name="Ebersberger I."/>
        </authorList>
    </citation>
    <scope>NUCLEOTIDE SEQUENCE [LARGE SCALE GENOMIC DNA]</scope>
    <source>
        <strain evidence="8">A1-1</strain>
    </source>
</reference>
<dbReference type="InterPro" id="IPR058924">
    <property type="entry name" value="AGPR_dimerisation_dom"/>
</dbReference>
<dbReference type="GO" id="GO:0051287">
    <property type="term" value="F:NAD binding"/>
    <property type="evidence" value="ECO:0007669"/>
    <property type="project" value="InterPro"/>
</dbReference>
<proteinExistence type="inferred from homology"/>
<dbReference type="InterPro" id="IPR000534">
    <property type="entry name" value="Semialdehyde_DH_NAD-bd"/>
</dbReference>
<comment type="caution">
    <text evidence="8">The sequence shown here is derived from an EMBL/GenBank/DDBJ whole genome shotgun (WGS) entry which is preliminary data.</text>
</comment>
<evidence type="ECO:0000259" key="7">
    <source>
        <dbReference type="PROSITE" id="PS51731"/>
    </source>
</evidence>
<evidence type="ECO:0000313" key="8">
    <source>
        <dbReference type="EMBL" id="KAA6412430.1"/>
    </source>
</evidence>
<sequence length="471" mass="51570">MLPITSSQVSRKITQSVYTVKADDENLTWFFDKAEGSLPKEGEVMFWYGIESGDEVKELMMEFAKHGRDIFGDINLESRLHKAARAAMSASGGKRRATVQQARAFSTYSRPSTHRNVLRDSRQRVSAPVTPSSRTYATTTNPNPPFGSKNSSNTKPARVALIGARGYTGQALINLLNAHPNMDLRHVSSRELAGQKLKGYNKRDITYKNLTPEDVRRKEDRGEIDCWVMALPNGVCKPFVDAVELAASESSVIVDLSADYRFDQYWTYGLPELVDRAKIARATRIHNPGCYATAAQIGIAPLVPFLGGQPTVFGVSGFSGAGTKPSPKNDVENLTDNIIPYSLTDHIHEREISVQLGTSVAFIPHVAVWFQGIHHTISIPLSRPMTSRDIRTLYQDRYAGEKIVKVTGEPPLVKNISGKHGVGVGGFGVHSSGTRVAVNATIDNLLKGAATQCLQNMNLALGFGKYEGIPI</sequence>
<organism evidence="8 9">
    <name type="scientific">Lasallia pustulata</name>
    <dbReference type="NCBI Taxonomy" id="136370"/>
    <lineage>
        <taxon>Eukaryota</taxon>
        <taxon>Fungi</taxon>
        <taxon>Dikarya</taxon>
        <taxon>Ascomycota</taxon>
        <taxon>Pezizomycotina</taxon>
        <taxon>Lecanoromycetes</taxon>
        <taxon>OSLEUM clade</taxon>
        <taxon>Umbilicariomycetidae</taxon>
        <taxon>Umbilicariales</taxon>
        <taxon>Umbilicariaceae</taxon>
        <taxon>Lasallia</taxon>
    </lineage>
</organism>
<dbReference type="Pfam" id="PF04768">
    <property type="entry name" value="NAT"/>
    <property type="match status" value="1"/>
</dbReference>
<feature type="compositionally biased region" description="Polar residues" evidence="6">
    <location>
        <begin position="129"/>
        <end position="141"/>
    </location>
</feature>
<dbReference type="Gene3D" id="3.40.630.30">
    <property type="match status" value="1"/>
</dbReference>
<dbReference type="Gene3D" id="3.40.50.720">
    <property type="entry name" value="NAD(P)-binding Rossmann-like Domain"/>
    <property type="match status" value="1"/>
</dbReference>
<comment type="pathway">
    <text evidence="1">Amino-acid biosynthesis; L-arginine biosynthesis; N(2)-acetyl-L-ornithine from L-glutamate: step 3/4.</text>
</comment>
<evidence type="ECO:0000256" key="2">
    <source>
        <dbReference type="ARBA" id="ARBA00022571"/>
    </source>
</evidence>
<dbReference type="GO" id="GO:0006526">
    <property type="term" value="P:L-arginine biosynthetic process"/>
    <property type="evidence" value="ECO:0007669"/>
    <property type="project" value="UniProtKB-UniPathway"/>
</dbReference>
<keyword evidence="8" id="KW-0418">Kinase</keyword>
<dbReference type="Pfam" id="PF22698">
    <property type="entry name" value="Semialdhyde_dhC_1"/>
    <property type="match status" value="1"/>
</dbReference>
<keyword evidence="3" id="KW-0028">Amino-acid biosynthesis</keyword>
<feature type="domain" description="N-acetyltransferase" evidence="7">
    <location>
        <begin position="1"/>
        <end position="71"/>
    </location>
</feature>
<dbReference type="HAMAP" id="MF_00150">
    <property type="entry name" value="ArgC_type1"/>
    <property type="match status" value="1"/>
</dbReference>
<dbReference type="GO" id="GO:0070401">
    <property type="term" value="F:NADP+ binding"/>
    <property type="evidence" value="ECO:0007669"/>
    <property type="project" value="InterPro"/>
</dbReference>
<dbReference type="SUPFAM" id="SSF51735">
    <property type="entry name" value="NAD(P)-binding Rossmann-fold domains"/>
    <property type="match status" value="1"/>
</dbReference>
<name>A0A5M8PS86_9LECA</name>
<dbReference type="InterPro" id="IPR000706">
    <property type="entry name" value="AGPR_type-1"/>
</dbReference>
<feature type="region of interest" description="Disordered" evidence="6">
    <location>
        <begin position="108"/>
        <end position="154"/>
    </location>
</feature>
<protein>
    <submittedName>
        <fullName evidence="8">Acetylglutamate kinase</fullName>
    </submittedName>
</protein>
<dbReference type="InterPro" id="IPR050085">
    <property type="entry name" value="AGPR"/>
</dbReference>
<dbReference type="PANTHER" id="PTHR32338:SF10">
    <property type="entry name" value="N-ACETYL-GAMMA-GLUTAMYL-PHOSPHATE REDUCTASE, CHLOROPLASTIC-RELATED"/>
    <property type="match status" value="1"/>
</dbReference>
<dbReference type="Pfam" id="PF01118">
    <property type="entry name" value="Semialdhyde_dh"/>
    <property type="match status" value="1"/>
</dbReference>
<dbReference type="SMART" id="SM00859">
    <property type="entry name" value="Semialdhyde_dh"/>
    <property type="match status" value="1"/>
</dbReference>
<evidence type="ECO:0000256" key="6">
    <source>
        <dbReference type="SAM" id="MobiDB-lite"/>
    </source>
</evidence>
<dbReference type="UniPathway" id="UPA00068">
    <property type="reaction ID" value="UER00108"/>
</dbReference>